<reference evidence="1 2" key="1">
    <citation type="submission" date="2024-01" db="EMBL/GenBank/DDBJ databases">
        <title>The genomes of 5 underutilized Papilionoideae crops provide insights into root nodulation and disease resistanc.</title>
        <authorList>
            <person name="Jiang F."/>
        </authorList>
    </citation>
    <scope>NUCLEOTIDE SEQUENCE [LARGE SCALE GENOMIC DNA]</scope>
    <source>
        <strain evidence="1">LVBAO_FW01</strain>
        <tissue evidence="1">Leaves</tissue>
    </source>
</reference>
<dbReference type="EMBL" id="JAYMYQ010000009">
    <property type="protein sequence ID" value="KAK7312889.1"/>
    <property type="molecule type" value="Genomic_DNA"/>
</dbReference>
<dbReference type="PANTHER" id="PTHR33974">
    <property type="entry name" value="VASCULAR-RELATED UNKNOWN PROTEIN 1-RELATED"/>
    <property type="match status" value="1"/>
</dbReference>
<dbReference type="AlphaFoldDB" id="A0AAN9PWY2"/>
<protein>
    <submittedName>
        <fullName evidence="1">Uncharacterized protein</fullName>
    </submittedName>
</protein>
<dbReference type="PANTHER" id="PTHR33974:SF25">
    <property type="entry name" value="SMALL PHOSPHATASE-LIKE PROTEIN 2, PUTATIVE-RELATED"/>
    <property type="match status" value="1"/>
</dbReference>
<sequence>MSSVTKVPASSNHIISTEESGWTMYFDDFFNNHLPNNHNSSISLSSSSFLVSDAASLVDKKITNNSKQVEFSMDKNGKRSSFYKKRKDIVSSLIDDALEDTATSPLNSPNKVLYANQRIEKQKETEVVNLFSGQKDEQKELSFKGRDSDCTEELKKRGHSLVTLSMVANYDILCRKAQIKHGKA</sequence>
<comment type="caution">
    <text evidence="1">The sequence shown here is derived from an EMBL/GenBank/DDBJ whole genome shotgun (WGS) entry which is preliminary data.</text>
</comment>
<evidence type="ECO:0000313" key="1">
    <source>
        <dbReference type="EMBL" id="KAK7312889.1"/>
    </source>
</evidence>
<name>A0AAN9PWY2_CANGL</name>
<evidence type="ECO:0000313" key="2">
    <source>
        <dbReference type="Proteomes" id="UP001367508"/>
    </source>
</evidence>
<proteinExistence type="predicted"/>
<dbReference type="Proteomes" id="UP001367508">
    <property type="component" value="Unassembled WGS sequence"/>
</dbReference>
<gene>
    <name evidence="1" type="ORF">VNO77_37116</name>
</gene>
<organism evidence="1 2">
    <name type="scientific">Canavalia gladiata</name>
    <name type="common">Sword bean</name>
    <name type="synonym">Dolichos gladiatus</name>
    <dbReference type="NCBI Taxonomy" id="3824"/>
    <lineage>
        <taxon>Eukaryota</taxon>
        <taxon>Viridiplantae</taxon>
        <taxon>Streptophyta</taxon>
        <taxon>Embryophyta</taxon>
        <taxon>Tracheophyta</taxon>
        <taxon>Spermatophyta</taxon>
        <taxon>Magnoliopsida</taxon>
        <taxon>eudicotyledons</taxon>
        <taxon>Gunneridae</taxon>
        <taxon>Pentapetalae</taxon>
        <taxon>rosids</taxon>
        <taxon>fabids</taxon>
        <taxon>Fabales</taxon>
        <taxon>Fabaceae</taxon>
        <taxon>Papilionoideae</taxon>
        <taxon>50 kb inversion clade</taxon>
        <taxon>NPAAA clade</taxon>
        <taxon>indigoferoid/millettioid clade</taxon>
        <taxon>Phaseoleae</taxon>
        <taxon>Canavalia</taxon>
    </lineage>
</organism>
<dbReference type="GO" id="GO:0010089">
    <property type="term" value="P:xylem development"/>
    <property type="evidence" value="ECO:0007669"/>
    <property type="project" value="InterPro"/>
</dbReference>
<dbReference type="InterPro" id="IPR039280">
    <property type="entry name" value="VUP"/>
</dbReference>
<accession>A0AAN9PWY2</accession>
<keyword evidence="2" id="KW-1185">Reference proteome</keyword>